<proteinExistence type="predicted"/>
<dbReference type="AlphaFoldDB" id="A0AAD1UBM9"/>
<feature type="region of interest" description="Disordered" evidence="1">
    <location>
        <begin position="1"/>
        <end position="96"/>
    </location>
</feature>
<keyword evidence="3" id="KW-1185">Reference proteome</keyword>
<feature type="region of interest" description="Disordered" evidence="1">
    <location>
        <begin position="719"/>
        <end position="757"/>
    </location>
</feature>
<evidence type="ECO:0000313" key="2">
    <source>
        <dbReference type="EMBL" id="CAI2366186.1"/>
    </source>
</evidence>
<gene>
    <name evidence="2" type="ORF">ECRASSUSDP1_LOCUS7457</name>
</gene>
<protein>
    <submittedName>
        <fullName evidence="2">Uncharacterized protein</fullName>
    </submittedName>
</protein>
<feature type="compositionally biased region" description="Low complexity" evidence="1">
    <location>
        <begin position="80"/>
        <end position="94"/>
    </location>
</feature>
<accession>A0AAD1UBM9</accession>
<name>A0AAD1UBM9_EUPCR</name>
<evidence type="ECO:0000256" key="1">
    <source>
        <dbReference type="SAM" id="MobiDB-lite"/>
    </source>
</evidence>
<organism evidence="2 3">
    <name type="scientific">Euplotes crassus</name>
    <dbReference type="NCBI Taxonomy" id="5936"/>
    <lineage>
        <taxon>Eukaryota</taxon>
        <taxon>Sar</taxon>
        <taxon>Alveolata</taxon>
        <taxon>Ciliophora</taxon>
        <taxon>Intramacronucleata</taxon>
        <taxon>Spirotrichea</taxon>
        <taxon>Hypotrichia</taxon>
        <taxon>Euplotida</taxon>
        <taxon>Euplotidae</taxon>
        <taxon>Moneuplotes</taxon>
    </lineage>
</organism>
<dbReference type="Proteomes" id="UP001295684">
    <property type="component" value="Unassembled WGS sequence"/>
</dbReference>
<sequence>MSYGIIQKMRDKGMLKPKKTPSPALDKGILKSLEPKTPSKYKKVKFANSPRKKPISSPRLSPQQLSKKADLSSMKKRSPAKSPMSPKSPSTAKSNSTIKNISSTFLEALQKKAEEEEEERYRFSKREAIKLAPLIGLNAPTIKSKLTKDYKKYAWFLRIVLGCKLPYGFTRETAPGKDVIYFNENTGKVTKEHPKAGFFKKTFSRVLNSEIETKKNNNFSKIVVDKTTRGNIENRIHKEKEKAKIVDKVKTGKRNIVFGSSLSKSISQKITKNIEEQNSHSHVKNKAMERYDKLTDIIKRKFKKANPKAESRQQAVLTDKYYHLLTKTFGDSIGIIFDNNRVKSEILSHFHTLTPEILEEVEEKYQVQQDIIGLRQKQNFLPKPIEKTTLKKHQIRSQRCKIKRAAAVRTSSRLFLKKAKYLDIKKIPSDEELVVISQQLDIGMSADNLNLLLEIFNIYMDFREKHKVPWRYRNYKDKKYWVYKNDLRETYPYLEEMKKIIIQIFGIKPEPKKGILAKRSSRKSLEIRTDLSDVTLPKAPQTLRGKEDLTLSPEDLGKSHKILNKISTPANVKSLLSIIDQEREKVSNAFISNSMTKRRGSTIGNSTSVPLIPQEHKYSLENFKKTIGFNLTDKEALDLLFYCPFKFPDTKTYKKRDVIDKKYLRLSSFARQKVNQKYSVNNLAKQVPPLNIDKKSLKRLQPIKNSDLRIEIESLSAESIQSQETVSDDTQRILERNPGSTSSESSMADNNDDSPEKRMDLIDFTQRSLNKPGIQIFPSTTFREKEAQRSNSKNTLVDRDIGSDQIQILDLSDKSLDEPKDDYRPLEKKKDQKLKIPARKKKIILKNKAATKRLSEVELLQYKNTESQDATTSEAAQTLTNIKSAKYIIKNRSRFYSNEFSSDGPKTTTIGKKRKIHVNTALTIKDPYIKSRTKLTLQQAKLMSSLNQHKLNKKKLTHMLSHVPSTRKRKTITQLLNPTKMLAALGEAQCEQSKRDLEVGQSGTIDMSKEIVKIMKDYKSSQTINSSATFQVPQTSFQPISQPTYVSPTSIYKSAFRRKFIT</sequence>
<comment type="caution">
    <text evidence="2">The sequence shown here is derived from an EMBL/GenBank/DDBJ whole genome shotgun (WGS) entry which is preliminary data.</text>
</comment>
<feature type="region of interest" description="Disordered" evidence="1">
    <location>
        <begin position="779"/>
        <end position="799"/>
    </location>
</feature>
<feature type="compositionally biased region" description="Basic residues" evidence="1">
    <location>
        <begin position="39"/>
        <end position="54"/>
    </location>
</feature>
<dbReference type="EMBL" id="CAMPGE010007265">
    <property type="protein sequence ID" value="CAI2366186.1"/>
    <property type="molecule type" value="Genomic_DNA"/>
</dbReference>
<feature type="compositionally biased region" description="Polar residues" evidence="1">
    <location>
        <begin position="738"/>
        <end position="749"/>
    </location>
</feature>
<reference evidence="2" key="1">
    <citation type="submission" date="2023-07" db="EMBL/GenBank/DDBJ databases">
        <authorList>
            <consortium name="AG Swart"/>
            <person name="Singh M."/>
            <person name="Singh A."/>
            <person name="Seah K."/>
            <person name="Emmerich C."/>
        </authorList>
    </citation>
    <scope>NUCLEOTIDE SEQUENCE</scope>
    <source>
        <strain evidence="2">DP1</strain>
    </source>
</reference>
<evidence type="ECO:0000313" key="3">
    <source>
        <dbReference type="Proteomes" id="UP001295684"/>
    </source>
</evidence>